<dbReference type="Gene3D" id="3.10.290.10">
    <property type="entry name" value="RNA-binding S4 domain"/>
    <property type="match status" value="1"/>
</dbReference>
<protein>
    <recommendedName>
        <fullName evidence="2">Mitochondrial transcription rescue factor 1 C-terminal domain-containing protein</fullName>
    </recommendedName>
</protein>
<evidence type="ECO:0000256" key="1">
    <source>
        <dbReference type="PROSITE-ProRule" id="PRU00182"/>
    </source>
</evidence>
<proteinExistence type="predicted"/>
<dbReference type="SUPFAM" id="SSF55174">
    <property type="entry name" value="Alpha-L RNA-binding motif"/>
    <property type="match status" value="1"/>
</dbReference>
<dbReference type="GO" id="GO:0003723">
    <property type="term" value="F:RNA binding"/>
    <property type="evidence" value="ECO:0007669"/>
    <property type="project" value="UniProtKB-KW"/>
</dbReference>
<dbReference type="eggNOG" id="ENOG502SZEN">
    <property type="taxonomic scope" value="Eukaryota"/>
</dbReference>
<organism evidence="3">
    <name type="scientific">Amphimedon queenslandica</name>
    <name type="common">Sponge</name>
    <dbReference type="NCBI Taxonomy" id="400682"/>
    <lineage>
        <taxon>Eukaryota</taxon>
        <taxon>Metazoa</taxon>
        <taxon>Porifera</taxon>
        <taxon>Demospongiae</taxon>
        <taxon>Heteroscleromorpha</taxon>
        <taxon>Haplosclerida</taxon>
        <taxon>Niphatidae</taxon>
        <taxon>Amphimedon</taxon>
    </lineage>
</organism>
<sequence length="144" mass="16191">MVPLRLALRCHSLLMRRLSSTVNGEIIRQTSSEGKEINATTKSLRVDAVAAAGLAISRRKLWELAFGDSIYLNGSPIKKKSQEVKEGDIIEVDVCVSFEEGSSNEEVIKRGRVIVTEIGPKTAKGRYHLTLKRYKQFLLYKRNN</sequence>
<dbReference type="OMA" id="TAKGRYH"/>
<dbReference type="PROSITE" id="PS50889">
    <property type="entry name" value="S4"/>
    <property type="match status" value="1"/>
</dbReference>
<keyword evidence="1" id="KW-0694">RNA-binding</keyword>
<dbReference type="CDD" id="cd00165">
    <property type="entry name" value="S4"/>
    <property type="match status" value="1"/>
</dbReference>
<reference evidence="3" key="1">
    <citation type="submission" date="2017-05" db="UniProtKB">
        <authorList>
            <consortium name="EnsemblMetazoa"/>
        </authorList>
    </citation>
    <scope>IDENTIFICATION</scope>
</reference>
<dbReference type="Pfam" id="PF25818">
    <property type="entry name" value="MTRES1_C"/>
    <property type="match status" value="1"/>
</dbReference>
<name>A0A1X7VIU9_AMPQE</name>
<evidence type="ECO:0000313" key="3">
    <source>
        <dbReference type="EnsemblMetazoa" id="Aqu2.1.39967_001"/>
    </source>
</evidence>
<dbReference type="AlphaFoldDB" id="A0A1X7VIU9"/>
<dbReference type="InterPro" id="IPR036986">
    <property type="entry name" value="S4_RNA-bd_sf"/>
</dbReference>
<dbReference type="PANTHER" id="PTHR13633">
    <property type="entry name" value="MITOCHONDRIAL TRANSCRIPTION RESCUE FACTOR 1"/>
    <property type="match status" value="1"/>
</dbReference>
<dbReference type="EnsemblMetazoa" id="Aqu2.1.39967_001">
    <property type="protein sequence ID" value="Aqu2.1.39967_001"/>
    <property type="gene ID" value="Aqu2.1.39967"/>
</dbReference>
<dbReference type="PANTHER" id="PTHR13633:SF3">
    <property type="entry name" value="MITOCHONDRIAL TRANSCRIPTION RESCUE FACTOR 1"/>
    <property type="match status" value="1"/>
</dbReference>
<dbReference type="InParanoid" id="A0A1X7VIU9"/>
<accession>A0A1X7VIU9</accession>
<evidence type="ECO:0000259" key="2">
    <source>
        <dbReference type="Pfam" id="PF25818"/>
    </source>
</evidence>
<feature type="domain" description="Mitochondrial transcription rescue factor 1 C-terminal" evidence="2">
    <location>
        <begin position="35"/>
        <end position="139"/>
    </location>
</feature>
<dbReference type="InterPro" id="IPR057896">
    <property type="entry name" value="MTRES1_C"/>
</dbReference>
<dbReference type="STRING" id="400682.A0A1X7VIU9"/>